<name>F4HDN2_GALAU</name>
<dbReference type="HOGENOM" id="CLU_2601022_0_0_6"/>
<keyword evidence="1" id="KW-0812">Transmembrane</keyword>
<keyword evidence="1" id="KW-1133">Transmembrane helix</keyword>
<evidence type="ECO:0000313" key="2">
    <source>
        <dbReference type="EMBL" id="AEC17922.1"/>
    </source>
</evidence>
<proteinExistence type="predicted"/>
<organism evidence="2 3">
    <name type="scientific">Gallibacterium anatis (strain UMN179)</name>
    <name type="common">Pasteurella anatis</name>
    <dbReference type="NCBI Taxonomy" id="1005058"/>
    <lineage>
        <taxon>Bacteria</taxon>
        <taxon>Pseudomonadati</taxon>
        <taxon>Pseudomonadota</taxon>
        <taxon>Gammaproteobacteria</taxon>
        <taxon>Pasteurellales</taxon>
        <taxon>Pasteurellaceae</taxon>
        <taxon>Gallibacterium</taxon>
    </lineage>
</organism>
<evidence type="ECO:0000256" key="1">
    <source>
        <dbReference type="SAM" id="Phobius"/>
    </source>
</evidence>
<feature type="transmembrane region" description="Helical" evidence="1">
    <location>
        <begin position="29"/>
        <end position="47"/>
    </location>
</feature>
<keyword evidence="1" id="KW-0472">Membrane</keyword>
<dbReference type="AlphaFoldDB" id="F4HDN2"/>
<accession>F4HDN2</accession>
<sequence length="79" mass="9566">MYGKEMISERLHRYNIFCKYNNFLKLKSIIIKYLINITIRFINIIFFESNNMLPLFLFFLNKKSIKGIISNNDEKPILK</sequence>
<protein>
    <submittedName>
        <fullName evidence="2">Uncharacterized protein</fullName>
    </submittedName>
</protein>
<gene>
    <name evidence="2" type="ordered locus">UMN179_01907</name>
</gene>
<dbReference type="Proteomes" id="UP000006908">
    <property type="component" value="Chromosome"/>
</dbReference>
<reference evidence="2 3" key="1">
    <citation type="journal article" date="2011" name="J. Bacteriol.">
        <title>Complete genome sequence of Gallibacterium anatis strain UMN179, isolated from a laying hen with peritonitis.</title>
        <authorList>
            <person name="Johnson T.J."/>
            <person name="Fernandez-Alarcon C."/>
            <person name="Bojesen A.M."/>
            <person name="Nolan L.K."/>
            <person name="Trampel D.W."/>
            <person name="Seemann T."/>
        </authorList>
    </citation>
    <scope>NUCLEOTIDE SEQUENCE [LARGE SCALE GENOMIC DNA]</scope>
    <source>
        <strain evidence="2 3">UMN179</strain>
    </source>
</reference>
<evidence type="ECO:0000313" key="3">
    <source>
        <dbReference type="Proteomes" id="UP000006908"/>
    </source>
</evidence>
<dbReference type="KEGG" id="gan:UMN179_01907"/>
<dbReference type="EMBL" id="CP002667">
    <property type="protein sequence ID" value="AEC17922.1"/>
    <property type="molecule type" value="Genomic_DNA"/>
</dbReference>